<dbReference type="AlphaFoldDB" id="A0A4V3JXS1"/>
<proteinExistence type="predicted"/>
<evidence type="ECO:0000313" key="2">
    <source>
        <dbReference type="Proteomes" id="UP000298058"/>
    </source>
</evidence>
<protein>
    <submittedName>
        <fullName evidence="1">Transferase</fullName>
    </submittedName>
</protein>
<dbReference type="OrthoDB" id="329802at2"/>
<evidence type="ECO:0000313" key="1">
    <source>
        <dbReference type="EMBL" id="TGN18266.1"/>
    </source>
</evidence>
<name>A0A4V3JXS1_9LEPT</name>
<reference evidence="1" key="1">
    <citation type="journal article" date="2019" name="PLoS Negl. Trop. Dis.">
        <title>Revisiting the worldwide diversity of Leptospira species in the environment.</title>
        <authorList>
            <person name="Vincent A.T."/>
            <person name="Schiettekatte O."/>
            <person name="Bourhy P."/>
            <person name="Veyrier F.J."/>
            <person name="Picardeau M."/>
        </authorList>
    </citation>
    <scope>NUCLEOTIDE SEQUENCE [LARGE SCALE GENOMIC DNA]</scope>
    <source>
        <strain evidence="1">201300427</strain>
    </source>
</reference>
<dbReference type="RefSeq" id="WP_135760954.1">
    <property type="nucleotide sequence ID" value="NZ_RQHW01000047.1"/>
</dbReference>
<accession>A0A4V3JXS1</accession>
<dbReference type="GO" id="GO:0016740">
    <property type="term" value="F:transferase activity"/>
    <property type="evidence" value="ECO:0007669"/>
    <property type="project" value="UniProtKB-KW"/>
</dbReference>
<comment type="caution">
    <text evidence="1">The sequence shown here is derived from an EMBL/GenBank/DDBJ whole genome shotgun (WGS) entry which is preliminary data.</text>
</comment>
<dbReference type="InterPro" id="IPR027603">
    <property type="entry name" value="LIC12162"/>
</dbReference>
<sequence>MENLGLRSLILTGYADFWPKSESDEKNAIYLGPWCFSKNEFRKFYEQESFELLPSPYNDWKDVKKYWNYISDLHDRLIKQLSAFLNEFCGLSESEKFWKIRTTYWLVHWLCCYHDRYLNLKKIDQKNLKVKLIRPSGNFRPESCESAMEKLKDHEYNLILYSELAKKLNLPELQLEEISLSVVETATREITLKERIHYFLHYQLFFLFFGIVFGECKGLSWKDKLGLSLSSFSLVRFFSTFSFLFLKKRIYPGISLTLDSFSPQNEFEICVQENILKHIPSDIFTNRPSLEKGGVWVGFDVHNSRFADLISRYTGNNGKWFSVQHGGGYDQYLIFPHEKIEFESSNGFVSWGWKNSKSNKIISLPSPYLTKLNLLRKEYSDIDKKDILYVSTEHFAYYIRYHSTLRPESQLEYLKSQANFILELPEDLKKNLVFRASVGFGWNNLEFLKNHAYLPKISSGGTLTDLMFRSKIVVIDHLATSYIECLAANIPLLLCFEENHFGYSKKFRQYLLILQNVGIYHNHYLSAVNFLKEEYSKIDVWWNSEEVQNARIHFLNEYGKMDTNWFSDWSEAFSSRSLSQ</sequence>
<dbReference type="NCBIfam" id="TIGR04331">
    <property type="entry name" value="o_ant_LIC12162"/>
    <property type="match status" value="1"/>
</dbReference>
<organism evidence="1 2">
    <name type="scientific">Leptospira idonii</name>
    <dbReference type="NCBI Taxonomy" id="1193500"/>
    <lineage>
        <taxon>Bacteria</taxon>
        <taxon>Pseudomonadati</taxon>
        <taxon>Spirochaetota</taxon>
        <taxon>Spirochaetia</taxon>
        <taxon>Leptospirales</taxon>
        <taxon>Leptospiraceae</taxon>
        <taxon>Leptospira</taxon>
    </lineage>
</organism>
<keyword evidence="2" id="KW-1185">Reference proteome</keyword>
<dbReference type="EMBL" id="RQHW01000047">
    <property type="protein sequence ID" value="TGN18266.1"/>
    <property type="molecule type" value="Genomic_DNA"/>
</dbReference>
<keyword evidence="1" id="KW-0808">Transferase</keyword>
<gene>
    <name evidence="1" type="ORF">EHS15_12720</name>
</gene>
<dbReference type="Proteomes" id="UP000298058">
    <property type="component" value="Unassembled WGS sequence"/>
</dbReference>